<dbReference type="PANTHER" id="PTHR46430">
    <property type="entry name" value="PROTEIN SKT5-RELATED"/>
    <property type="match status" value="1"/>
</dbReference>
<evidence type="ECO:0000256" key="2">
    <source>
        <dbReference type="SAM" id="MobiDB-lite"/>
    </source>
</evidence>
<dbReference type="SUPFAM" id="SSF53213">
    <property type="entry name" value="LigB-like"/>
    <property type="match status" value="1"/>
</dbReference>
<feature type="region of interest" description="Disordered" evidence="2">
    <location>
        <begin position="458"/>
        <end position="520"/>
    </location>
</feature>
<keyword evidence="5" id="KW-1185">Reference proteome</keyword>
<dbReference type="Pfam" id="PF02900">
    <property type="entry name" value="LigB"/>
    <property type="match status" value="1"/>
</dbReference>
<gene>
    <name evidence="4" type="ORF">CNMCM7691_009526</name>
</gene>
<feature type="compositionally biased region" description="Polar residues" evidence="2">
    <location>
        <begin position="490"/>
        <end position="509"/>
    </location>
</feature>
<feature type="compositionally biased region" description="Pro residues" evidence="2">
    <location>
        <begin position="1"/>
        <end position="29"/>
    </location>
</feature>
<dbReference type="InterPro" id="IPR014436">
    <property type="entry name" value="Extradiol_dOase_DODA"/>
</dbReference>
<dbReference type="Gene3D" id="3.40.830.10">
    <property type="entry name" value="LigB-like"/>
    <property type="match status" value="1"/>
</dbReference>
<feature type="compositionally biased region" description="Basic and acidic residues" evidence="2">
    <location>
        <begin position="182"/>
        <end position="194"/>
    </location>
</feature>
<dbReference type="GO" id="GO:0016702">
    <property type="term" value="F:oxidoreductase activity, acting on single donors with incorporation of molecular oxygen, incorporation of two atoms of oxygen"/>
    <property type="evidence" value="ECO:0007669"/>
    <property type="project" value="UniProtKB-ARBA"/>
</dbReference>
<evidence type="ECO:0000313" key="4">
    <source>
        <dbReference type="EMBL" id="KAF7180358.1"/>
    </source>
</evidence>
<organism evidence="4 5">
    <name type="scientific">Aspergillus felis</name>
    <dbReference type="NCBI Taxonomy" id="1287682"/>
    <lineage>
        <taxon>Eukaryota</taxon>
        <taxon>Fungi</taxon>
        <taxon>Dikarya</taxon>
        <taxon>Ascomycota</taxon>
        <taxon>Pezizomycotina</taxon>
        <taxon>Eurotiomycetes</taxon>
        <taxon>Eurotiomycetidae</taxon>
        <taxon>Eurotiales</taxon>
        <taxon>Aspergillaceae</taxon>
        <taxon>Aspergillus</taxon>
        <taxon>Aspergillus subgen. Fumigati</taxon>
    </lineage>
</organism>
<proteinExistence type="predicted"/>
<sequence>MAYPPPQSQRPPPVRNYGPRPTPRGPLPPSQMQDGSYDLGYSDYNYGSRGDRGYDDAGYGYPDDRAVPRSHGAPRGPPRPPRGGYGPPAEQPHDRSYAYNGRPPPGPDSRRGYGDRRAPPRQDRTRPSGRPPAPEQERMAWDNPFPTFPAQEARGAPGTRGIENGMAAMKLNGQVPPGNAPDRPHTSHGRRDIPRQAGSTSPGRGRGAHPGGPIRSASAGRSGRRPSDAYERSYTSASEPPPMPYINRSATMPVHPASPTSSGAQYTYPGQPTYQDPNSSNDYSDTDELLSYYRTAHADEADMPNFDAIPDGGKVIDESLPGLEQPKPKARAPADASSQGQYAAFNPNSGSANQYPQSQHNIAGVSTPNQFDSAGFHFDLPGNPPSASPVRTQGNMDRGYNGQPDSYEDPMNNHYMQRQGSRGPAGPAYGNGPPRPYRVNQPEFANEQPQMVNEMNEFDSQQNPDALPHHPAPFRPGHDQGSKPPPVRQYDNSNTPISPTSTVPQTQPIAQPDSPPAPVTHEELERLQQVVRGKAADQKTQLLLAQKLVEASTVLVENSRMDPKTKARAREKYIMDAHKIVKKLVSSGYADAQFYLADCYGQGLLGLPVDPKEAFSLYHSAAKQGHAQAAYRVAVCCEIGQEEGGGTKRDPFKAVQWYKRAASLGDTPAMYKMGMILVKGLLGQARNPREGVSWLKRAAERADAENPHALHELALMYANATDNDVVIRDEAYASQLFHQAAELGYKFSQFRLGAAYEYGLMGCPVDPRQSIFWYTHAAAQGEHQSELALSGWYLTGSEGILQQSDTEAYLWARKAATAGLAKAEYAMGYFSEVGIGVAANLDDAKRWYWRAAAQGFPKARERLEEIKKGGARMQKTRLSRSAVNRQQNEGDCETRDSLTRLSVSGDTPRCVRYGFSAENTNTTAKLFGLRRLFGTQPAAAVKRDNSTSSGIPKSGSTMRTPVYFLSHGGPNIMYKRDHPAYSKLGEIGREITTKVKPRAVVVFSAHWQAGRDTVQVNTAETTDLIYDFYGFPSHYYEEKFPNVGSKEVANKVLDALKEAGIKAEGVERGLDHGVWAGFKCAFEPDSNPLNVPIVQVSLFDTEDPAQHYRLGQAVSKLRDENILIIVSGMAVHNLRDLRSTWGNPKPMPYTTSFDEALKDAVTKPPAEREQAMIDLLKRPDARQAHPSFDHVLPIHIGAGAAEDDLGKRLWTLKEGSISWAQYRFGDVSSNSAL</sequence>
<reference evidence="4" key="1">
    <citation type="submission" date="2020-06" db="EMBL/GenBank/DDBJ databases">
        <title>Draft genome sequences of strains closely related to Aspergillus parafelis and Aspergillus hiratsukae.</title>
        <authorList>
            <person name="Dos Santos R.A.C."/>
            <person name="Rivero-Menendez O."/>
            <person name="Steenwyk J.L."/>
            <person name="Mead M.E."/>
            <person name="Goldman G.H."/>
            <person name="Alastruey-Izquierdo A."/>
            <person name="Rokas A."/>
        </authorList>
    </citation>
    <scope>NUCLEOTIDE SEQUENCE</scope>
    <source>
        <strain evidence="4">CNM-CM7691</strain>
    </source>
</reference>
<dbReference type="GO" id="GO:0008270">
    <property type="term" value="F:zinc ion binding"/>
    <property type="evidence" value="ECO:0007669"/>
    <property type="project" value="InterPro"/>
</dbReference>
<keyword evidence="1" id="KW-0677">Repeat</keyword>
<evidence type="ECO:0000313" key="5">
    <source>
        <dbReference type="Proteomes" id="UP000641853"/>
    </source>
</evidence>
<dbReference type="CDD" id="cd07363">
    <property type="entry name" value="45_DOPA_Dioxygenase"/>
    <property type="match status" value="1"/>
</dbReference>
<feature type="compositionally biased region" description="Basic and acidic residues" evidence="2">
    <location>
        <begin position="108"/>
        <end position="126"/>
    </location>
</feature>
<dbReference type="Pfam" id="PF08238">
    <property type="entry name" value="Sel1"/>
    <property type="match status" value="7"/>
</dbReference>
<dbReference type="AlphaFoldDB" id="A0A8H6V671"/>
<feature type="domain" description="Extradiol ring-cleavage dioxygenase class III enzyme subunit B" evidence="3">
    <location>
        <begin position="963"/>
        <end position="1207"/>
    </location>
</feature>
<feature type="compositionally biased region" description="Polar residues" evidence="2">
    <location>
        <begin position="258"/>
        <end position="283"/>
    </location>
</feature>
<feature type="compositionally biased region" description="Low complexity" evidence="2">
    <location>
        <begin position="211"/>
        <end position="221"/>
    </location>
</feature>
<dbReference type="InterPro" id="IPR006597">
    <property type="entry name" value="Sel1-like"/>
</dbReference>
<comment type="caution">
    <text evidence="4">The sequence shown here is derived from an EMBL/GenBank/DDBJ whole genome shotgun (WGS) entry which is preliminary data.</text>
</comment>
<dbReference type="InterPro" id="IPR011990">
    <property type="entry name" value="TPR-like_helical_dom_sf"/>
</dbReference>
<feature type="region of interest" description="Disordered" evidence="2">
    <location>
        <begin position="1"/>
        <end position="441"/>
    </location>
</feature>
<protein>
    <recommendedName>
        <fullName evidence="3">Extradiol ring-cleavage dioxygenase class III enzyme subunit B domain-containing protein</fullName>
    </recommendedName>
</protein>
<dbReference type="SMART" id="SM00671">
    <property type="entry name" value="SEL1"/>
    <property type="match status" value="7"/>
</dbReference>
<evidence type="ECO:0000259" key="3">
    <source>
        <dbReference type="Pfam" id="PF02900"/>
    </source>
</evidence>
<accession>A0A8H6V671</accession>
<dbReference type="GO" id="GO:0008198">
    <property type="term" value="F:ferrous iron binding"/>
    <property type="evidence" value="ECO:0007669"/>
    <property type="project" value="InterPro"/>
</dbReference>
<dbReference type="InterPro" id="IPR051726">
    <property type="entry name" value="Chitin_Synth_Reg"/>
</dbReference>
<feature type="compositionally biased region" description="Low complexity" evidence="2">
    <location>
        <begin position="422"/>
        <end position="432"/>
    </location>
</feature>
<evidence type="ECO:0000256" key="1">
    <source>
        <dbReference type="ARBA" id="ARBA00022737"/>
    </source>
</evidence>
<dbReference type="PANTHER" id="PTHR46430:SF3">
    <property type="entry name" value="ACTIVATOR OF C KINASE PROTEIN 1"/>
    <property type="match status" value="1"/>
</dbReference>
<name>A0A8H6V671_9EURO</name>
<dbReference type="EMBL" id="JACBAG010001841">
    <property type="protein sequence ID" value="KAF7180358.1"/>
    <property type="molecule type" value="Genomic_DNA"/>
</dbReference>
<dbReference type="Gene3D" id="1.25.40.10">
    <property type="entry name" value="Tetratricopeptide repeat domain"/>
    <property type="match status" value="2"/>
</dbReference>
<feature type="compositionally biased region" description="Polar residues" evidence="2">
    <location>
        <begin position="336"/>
        <end position="372"/>
    </location>
</feature>
<dbReference type="InterPro" id="IPR004183">
    <property type="entry name" value="Xdiol_dOase_suB"/>
</dbReference>
<dbReference type="Proteomes" id="UP000641853">
    <property type="component" value="Unassembled WGS sequence"/>
</dbReference>
<dbReference type="SUPFAM" id="SSF81901">
    <property type="entry name" value="HCP-like"/>
    <property type="match status" value="2"/>
</dbReference>